<dbReference type="OrthoDB" id="1888931at2759"/>
<dbReference type="SUPFAM" id="SSF51735">
    <property type="entry name" value="NAD(P)-binding Rossmann-fold domains"/>
    <property type="match status" value="1"/>
</dbReference>
<dbReference type="AlphaFoldDB" id="A0A166DD07"/>
<dbReference type="STRING" id="1314776.A0A166DD07"/>
<dbReference type="InterPro" id="IPR002347">
    <property type="entry name" value="SDR_fam"/>
</dbReference>
<comment type="similarity">
    <text evidence="1">Belongs to the short-chain dehydrogenases/reductases (SDR) family.</text>
</comment>
<name>A0A166DD07_9AGAM</name>
<dbReference type="EMBL" id="KV428064">
    <property type="protein sequence ID" value="KZT38383.1"/>
    <property type="molecule type" value="Genomic_DNA"/>
</dbReference>
<dbReference type="PANTHER" id="PTHR42760:SF127">
    <property type="entry name" value="3-KETOACYL-ACYL CARRIER PROTEIN REDUCTASE-RELATED"/>
    <property type="match status" value="1"/>
</dbReference>
<organism evidence="2 3">
    <name type="scientific">Sistotremastrum suecicum HHB10207 ss-3</name>
    <dbReference type="NCBI Taxonomy" id="1314776"/>
    <lineage>
        <taxon>Eukaryota</taxon>
        <taxon>Fungi</taxon>
        <taxon>Dikarya</taxon>
        <taxon>Basidiomycota</taxon>
        <taxon>Agaricomycotina</taxon>
        <taxon>Agaricomycetes</taxon>
        <taxon>Sistotremastrales</taxon>
        <taxon>Sistotremastraceae</taxon>
        <taxon>Sistotremastrum</taxon>
    </lineage>
</organism>
<dbReference type="GO" id="GO:0048038">
    <property type="term" value="F:quinone binding"/>
    <property type="evidence" value="ECO:0007669"/>
    <property type="project" value="TreeGrafter"/>
</dbReference>
<protein>
    <recommendedName>
        <fullName evidence="4">NAD(P)-binding protein</fullName>
    </recommendedName>
</protein>
<proteinExistence type="inferred from homology"/>
<dbReference type="Pfam" id="PF13561">
    <property type="entry name" value="adh_short_C2"/>
    <property type="match status" value="1"/>
</dbReference>
<sequence>MHGLVHWIAGRYAKSGITCNAVAPALVTDTGMVPDEPSHYTAKIPVGRLGKPAEIAQIVEMLVSNSYMTNKIIVADGGWTASAF</sequence>
<evidence type="ECO:0000313" key="2">
    <source>
        <dbReference type="EMBL" id="KZT38383.1"/>
    </source>
</evidence>
<keyword evidence="3" id="KW-1185">Reference proteome</keyword>
<dbReference type="PRINTS" id="PR00081">
    <property type="entry name" value="GDHRDH"/>
</dbReference>
<dbReference type="PANTHER" id="PTHR42760">
    <property type="entry name" value="SHORT-CHAIN DEHYDROGENASES/REDUCTASES FAMILY MEMBER"/>
    <property type="match status" value="1"/>
</dbReference>
<reference evidence="2 3" key="1">
    <citation type="journal article" date="2016" name="Mol. Biol. Evol.">
        <title>Comparative Genomics of Early-Diverging Mushroom-Forming Fungi Provides Insights into the Origins of Lignocellulose Decay Capabilities.</title>
        <authorList>
            <person name="Nagy L.G."/>
            <person name="Riley R."/>
            <person name="Tritt A."/>
            <person name="Adam C."/>
            <person name="Daum C."/>
            <person name="Floudas D."/>
            <person name="Sun H."/>
            <person name="Yadav J.S."/>
            <person name="Pangilinan J."/>
            <person name="Larsson K.H."/>
            <person name="Matsuura K."/>
            <person name="Barry K."/>
            <person name="Labutti K."/>
            <person name="Kuo R."/>
            <person name="Ohm R.A."/>
            <person name="Bhattacharya S.S."/>
            <person name="Shirouzu T."/>
            <person name="Yoshinaga Y."/>
            <person name="Martin F.M."/>
            <person name="Grigoriev I.V."/>
            <person name="Hibbett D.S."/>
        </authorList>
    </citation>
    <scope>NUCLEOTIDE SEQUENCE [LARGE SCALE GENOMIC DNA]</scope>
    <source>
        <strain evidence="2 3">HHB10207 ss-3</strain>
    </source>
</reference>
<dbReference type="Gene3D" id="3.40.50.720">
    <property type="entry name" value="NAD(P)-binding Rossmann-like Domain"/>
    <property type="match status" value="1"/>
</dbReference>
<evidence type="ECO:0000313" key="3">
    <source>
        <dbReference type="Proteomes" id="UP000076798"/>
    </source>
</evidence>
<accession>A0A166DD07</accession>
<evidence type="ECO:0000256" key="1">
    <source>
        <dbReference type="ARBA" id="ARBA00006484"/>
    </source>
</evidence>
<dbReference type="InterPro" id="IPR036291">
    <property type="entry name" value="NAD(P)-bd_dom_sf"/>
</dbReference>
<dbReference type="GO" id="GO:0006633">
    <property type="term" value="P:fatty acid biosynthetic process"/>
    <property type="evidence" value="ECO:0007669"/>
    <property type="project" value="TreeGrafter"/>
</dbReference>
<dbReference type="GO" id="GO:0016616">
    <property type="term" value="F:oxidoreductase activity, acting on the CH-OH group of donors, NAD or NADP as acceptor"/>
    <property type="evidence" value="ECO:0007669"/>
    <property type="project" value="TreeGrafter"/>
</dbReference>
<gene>
    <name evidence="2" type="ORF">SISSUDRAFT_1047066</name>
</gene>
<evidence type="ECO:0008006" key="4">
    <source>
        <dbReference type="Google" id="ProtNLM"/>
    </source>
</evidence>
<dbReference type="Proteomes" id="UP000076798">
    <property type="component" value="Unassembled WGS sequence"/>
</dbReference>